<reference evidence="2" key="1">
    <citation type="journal article" date="2022" name="Mol. Ecol. Resour.">
        <title>The genomes of chicory, endive, great burdock and yacon provide insights into Asteraceae palaeo-polyploidization history and plant inulin production.</title>
        <authorList>
            <person name="Fan W."/>
            <person name="Wang S."/>
            <person name="Wang H."/>
            <person name="Wang A."/>
            <person name="Jiang F."/>
            <person name="Liu H."/>
            <person name="Zhao H."/>
            <person name="Xu D."/>
            <person name="Zhang Y."/>
        </authorList>
    </citation>
    <scope>NUCLEOTIDE SEQUENCE [LARGE SCALE GENOMIC DNA]</scope>
    <source>
        <strain evidence="2">cv. Yunnan</strain>
    </source>
</reference>
<evidence type="ECO:0000313" key="2">
    <source>
        <dbReference type="Proteomes" id="UP001056120"/>
    </source>
</evidence>
<reference evidence="1 2" key="2">
    <citation type="journal article" date="2022" name="Mol. Ecol. Resour.">
        <title>The genomes of chicory, endive, great burdock and yacon provide insights into Asteraceae paleo-polyploidization history and plant inulin production.</title>
        <authorList>
            <person name="Fan W."/>
            <person name="Wang S."/>
            <person name="Wang H."/>
            <person name="Wang A."/>
            <person name="Jiang F."/>
            <person name="Liu H."/>
            <person name="Zhao H."/>
            <person name="Xu D."/>
            <person name="Zhang Y."/>
        </authorList>
    </citation>
    <scope>NUCLEOTIDE SEQUENCE [LARGE SCALE GENOMIC DNA]</scope>
    <source>
        <strain evidence="2">cv. Yunnan</strain>
        <tissue evidence="1">Leaves</tissue>
    </source>
</reference>
<gene>
    <name evidence="1" type="ORF">L1987_50989</name>
</gene>
<sequence length="662" mass="74212">MPDYQAGYFTLFLICLISSILILKLYKSSRVKPHLPPASFRLPIIGHLHLVSRIPHQAFHKLSNRHGPVFQLFLGSTPCVVASSPETAKEILKTHENDFLDRTENSVVDFFSSGGKGFMFARYGSYWKFMKKIIMSELLNGKTLDFLCPVRSDEINRFIKYLSQKAKERNYVELEGELMKLTSNVISRSFMSKRCSEEEDASEDITKIIAETTEIAGKFNLSDHIWFCKNLDLQGFGKISKDVHSRFDLFMERIMREHEEARKQDKGVVKDLLNILLDISEDDSMEIKLTRENIKAFVQEILIAGTDTSAITIEWALAELINHPNIMKKAVEEIDQVVGKNRLLQESDIPNLPYLQAIVKESLRLHPTAPLIPRLSTKDCTVGGTSLGLLMLHTILGAMIQCFEWKAGKNGNLATVDMEEGVGITLPRANPLVRPTPFPILPKQQKFPKSREGYVFPFLPASARGTSLGLLMLPTILGAMIQCFKWKAGENGNLATTKTLVIDQKTVKAQIWDTAGQERYRAVTSAYYRGAVGAMLVYDMTKRQTFDHMTRWLEELRSQADKNIVIMLIGNKCDLASLRAVPVEDAQEFAERENLCFMETSALESTNVESAFLTALTEIYRIIGKKSLSAGNGDYGKSTSLKGTAILVPNQDVNSGGKSGCC</sequence>
<comment type="caution">
    <text evidence="1">The sequence shown here is derived from an EMBL/GenBank/DDBJ whole genome shotgun (WGS) entry which is preliminary data.</text>
</comment>
<name>A0ACB9EP35_9ASTR</name>
<evidence type="ECO:0000313" key="1">
    <source>
        <dbReference type="EMBL" id="KAI3760592.1"/>
    </source>
</evidence>
<accession>A0ACB9EP35</accession>
<proteinExistence type="predicted"/>
<keyword evidence="2" id="KW-1185">Reference proteome</keyword>
<organism evidence="1 2">
    <name type="scientific">Smallanthus sonchifolius</name>
    <dbReference type="NCBI Taxonomy" id="185202"/>
    <lineage>
        <taxon>Eukaryota</taxon>
        <taxon>Viridiplantae</taxon>
        <taxon>Streptophyta</taxon>
        <taxon>Embryophyta</taxon>
        <taxon>Tracheophyta</taxon>
        <taxon>Spermatophyta</taxon>
        <taxon>Magnoliopsida</taxon>
        <taxon>eudicotyledons</taxon>
        <taxon>Gunneridae</taxon>
        <taxon>Pentapetalae</taxon>
        <taxon>asterids</taxon>
        <taxon>campanulids</taxon>
        <taxon>Asterales</taxon>
        <taxon>Asteraceae</taxon>
        <taxon>Asteroideae</taxon>
        <taxon>Heliantheae alliance</taxon>
        <taxon>Millerieae</taxon>
        <taxon>Smallanthus</taxon>
    </lineage>
</organism>
<dbReference type="EMBL" id="CM042034">
    <property type="protein sequence ID" value="KAI3760592.1"/>
    <property type="molecule type" value="Genomic_DNA"/>
</dbReference>
<protein>
    <submittedName>
        <fullName evidence="1">Uncharacterized protein</fullName>
    </submittedName>
</protein>
<dbReference type="Proteomes" id="UP001056120">
    <property type="component" value="Linkage Group LG17"/>
</dbReference>